<proteinExistence type="predicted"/>
<dbReference type="EMBL" id="FXZB01000037">
    <property type="protein sequence ID" value="SMY00032.1"/>
    <property type="molecule type" value="Genomic_DNA"/>
</dbReference>
<dbReference type="Proteomes" id="UP000234525">
    <property type="component" value="Unassembled WGS sequence"/>
</dbReference>
<gene>
    <name evidence="1" type="ORF">BAUR9175_03576</name>
</gene>
<dbReference type="AlphaFoldDB" id="A0A2H1KLB1"/>
<comment type="caution">
    <text evidence="1">The sequence shown here is derived from an EMBL/GenBank/DDBJ whole genome shotgun (WGS) entry which is preliminary data.</text>
</comment>
<name>A0A2H1KLB1_BREAU</name>
<dbReference type="SUPFAM" id="SSF48371">
    <property type="entry name" value="ARM repeat"/>
    <property type="match status" value="1"/>
</dbReference>
<dbReference type="InterPro" id="IPR014825">
    <property type="entry name" value="DNA_alkylation"/>
</dbReference>
<accession>A0A2H1KLB1</accession>
<keyword evidence="2" id="KW-1185">Reference proteome</keyword>
<dbReference type="Gene3D" id="1.25.40.290">
    <property type="entry name" value="ARM repeat domains"/>
    <property type="match status" value="1"/>
</dbReference>
<sequence>MTARPTLTAHLIESITVLSVWTGTDSERIRRFTSEALCPRGVWAKHIAALKHDPELGLQILEPLRSDTSRYVQDSVANWINDASKTQPEWVGQFADRWLQESPTPETTRIVSRGLRSIRD</sequence>
<evidence type="ECO:0000313" key="2">
    <source>
        <dbReference type="Proteomes" id="UP000234525"/>
    </source>
</evidence>
<dbReference type="GeneID" id="99802553"/>
<dbReference type="RefSeq" id="WP_205676911.1">
    <property type="nucleotide sequence ID" value="NZ_BJME01000035.1"/>
</dbReference>
<reference evidence="1" key="1">
    <citation type="submission" date="2017-03" db="EMBL/GenBank/DDBJ databases">
        <authorList>
            <person name="Monnet C."/>
        </authorList>
    </citation>
    <scope>NUCLEOTIDE SEQUENCE [LARGE SCALE GENOMIC DNA]</scope>
    <source>
        <strain evidence="1">ATCC 9175</strain>
    </source>
</reference>
<dbReference type="InterPro" id="IPR016024">
    <property type="entry name" value="ARM-type_fold"/>
</dbReference>
<dbReference type="Pfam" id="PF08713">
    <property type="entry name" value="DNA_alkylation"/>
    <property type="match status" value="1"/>
</dbReference>
<protein>
    <submittedName>
        <fullName evidence="1">DNA alkylation repair enzyme</fullName>
    </submittedName>
</protein>
<organism evidence="1 2">
    <name type="scientific">Brevibacterium aurantiacum</name>
    <dbReference type="NCBI Taxonomy" id="273384"/>
    <lineage>
        <taxon>Bacteria</taxon>
        <taxon>Bacillati</taxon>
        <taxon>Actinomycetota</taxon>
        <taxon>Actinomycetes</taxon>
        <taxon>Micrococcales</taxon>
        <taxon>Brevibacteriaceae</taxon>
        <taxon>Brevibacterium</taxon>
    </lineage>
</organism>
<evidence type="ECO:0000313" key="1">
    <source>
        <dbReference type="EMBL" id="SMY00032.1"/>
    </source>
</evidence>